<dbReference type="AlphaFoldDB" id="A0A420J5W4"/>
<dbReference type="Proteomes" id="UP000285326">
    <property type="component" value="Unassembled WGS sequence"/>
</dbReference>
<comment type="caution">
    <text evidence="2">The sequence shown here is derived from an EMBL/GenBank/DDBJ whole genome shotgun (WGS) entry which is preliminary data.</text>
</comment>
<name>A0A420J5W4_9PEZI</name>
<sequence length="85" mass="10070">MTKKMKTKMGAQEEELRAQKVKIEELTVNNAERKNLISSEDRMHLDREPPQEKTMQDTEVPRHKTVDIKDFSGERSEWIAWRTEA</sequence>
<evidence type="ECO:0000313" key="3">
    <source>
        <dbReference type="Proteomes" id="UP000285326"/>
    </source>
</evidence>
<evidence type="ECO:0000256" key="1">
    <source>
        <dbReference type="SAM" id="MobiDB-lite"/>
    </source>
</evidence>
<proteinExistence type="predicted"/>
<organism evidence="2 3">
    <name type="scientific">Golovinomyces cichoracearum</name>
    <dbReference type="NCBI Taxonomy" id="62708"/>
    <lineage>
        <taxon>Eukaryota</taxon>
        <taxon>Fungi</taxon>
        <taxon>Dikarya</taxon>
        <taxon>Ascomycota</taxon>
        <taxon>Pezizomycotina</taxon>
        <taxon>Leotiomycetes</taxon>
        <taxon>Erysiphales</taxon>
        <taxon>Erysiphaceae</taxon>
        <taxon>Golovinomyces</taxon>
    </lineage>
</organism>
<protein>
    <submittedName>
        <fullName evidence="2">Uncharacterized protein</fullName>
    </submittedName>
</protein>
<dbReference type="EMBL" id="MCBS01017438">
    <property type="protein sequence ID" value="RKF82174.1"/>
    <property type="molecule type" value="Genomic_DNA"/>
</dbReference>
<feature type="region of interest" description="Disordered" evidence="1">
    <location>
        <begin position="34"/>
        <end position="61"/>
    </location>
</feature>
<gene>
    <name evidence="2" type="ORF">GcM1_174019</name>
</gene>
<reference evidence="2 3" key="1">
    <citation type="journal article" date="2018" name="BMC Genomics">
        <title>Comparative genome analyses reveal sequence features reflecting distinct modes of host-adaptation between dicot and monocot powdery mildew.</title>
        <authorList>
            <person name="Wu Y."/>
            <person name="Ma X."/>
            <person name="Pan Z."/>
            <person name="Kale S.D."/>
            <person name="Song Y."/>
            <person name="King H."/>
            <person name="Zhang Q."/>
            <person name="Presley C."/>
            <person name="Deng X."/>
            <person name="Wei C.I."/>
            <person name="Xiao S."/>
        </authorList>
    </citation>
    <scope>NUCLEOTIDE SEQUENCE [LARGE SCALE GENOMIC DNA]</scope>
    <source>
        <strain evidence="2">UMSG1</strain>
    </source>
</reference>
<accession>A0A420J5W4</accession>
<evidence type="ECO:0000313" key="2">
    <source>
        <dbReference type="EMBL" id="RKF82174.1"/>
    </source>
</evidence>